<protein>
    <recommendedName>
        <fullName evidence="4">Outer membrane protein beta-barrel domain-containing protein</fullName>
    </recommendedName>
</protein>
<evidence type="ECO:0000313" key="3">
    <source>
        <dbReference type="Proteomes" id="UP000321204"/>
    </source>
</evidence>
<name>A0A5B8UL21_9BACT</name>
<dbReference type="RefSeq" id="WP_146788050.1">
    <property type="nucleotide sequence ID" value="NZ_BAABIO010000003.1"/>
</dbReference>
<reference evidence="2 3" key="1">
    <citation type="journal article" date="2015" name="Int. J. Syst. Evol. Microbiol.">
        <title>Flavisolibacter ginsenosidimutans sp. nov., with ginsenoside-converting activity isolated from soil used for cultivating ginseng.</title>
        <authorList>
            <person name="Zhao Y."/>
            <person name="Liu Q."/>
            <person name="Kang M.S."/>
            <person name="Jin F."/>
            <person name="Yu H."/>
            <person name="Im W.T."/>
        </authorList>
    </citation>
    <scope>NUCLEOTIDE SEQUENCE [LARGE SCALE GENOMIC DNA]</scope>
    <source>
        <strain evidence="2 3">Gsoil 636</strain>
    </source>
</reference>
<dbReference type="Proteomes" id="UP000321204">
    <property type="component" value="Chromosome"/>
</dbReference>
<dbReference type="EMBL" id="CP042433">
    <property type="protein sequence ID" value="QEC56730.1"/>
    <property type="molecule type" value="Genomic_DNA"/>
</dbReference>
<gene>
    <name evidence="2" type="ORF">FSB75_12750</name>
</gene>
<dbReference type="KEGG" id="fgg:FSB75_12750"/>
<feature type="signal peptide" evidence="1">
    <location>
        <begin position="1"/>
        <end position="21"/>
    </location>
</feature>
<keyword evidence="3" id="KW-1185">Reference proteome</keyword>
<proteinExistence type="predicted"/>
<accession>A0A5B8UL21</accession>
<feature type="chain" id="PRO_5022666345" description="Outer membrane protein beta-barrel domain-containing protein" evidence="1">
    <location>
        <begin position="22"/>
        <end position="169"/>
    </location>
</feature>
<organism evidence="2 3">
    <name type="scientific">Flavisolibacter ginsenosidimutans</name>
    <dbReference type="NCBI Taxonomy" id="661481"/>
    <lineage>
        <taxon>Bacteria</taxon>
        <taxon>Pseudomonadati</taxon>
        <taxon>Bacteroidota</taxon>
        <taxon>Chitinophagia</taxon>
        <taxon>Chitinophagales</taxon>
        <taxon>Chitinophagaceae</taxon>
        <taxon>Flavisolibacter</taxon>
    </lineage>
</organism>
<evidence type="ECO:0000313" key="2">
    <source>
        <dbReference type="EMBL" id="QEC56730.1"/>
    </source>
</evidence>
<sequence>MKKGFLLLLTCVFASALFSQTYISLAPQFTNSAGTLSEKGNIALEVGRQWDVFSMGVDIGKTTMANVHGRDTSVYLELRPNLNVFQQGRFTNTFTAGIGGIFNAKENFMTELTSGIEYAYSERIHFNVVFGQYFYSGKYSSSDVTFFGVSAMFYLKPSNPGSIIKKEKQ</sequence>
<evidence type="ECO:0000256" key="1">
    <source>
        <dbReference type="SAM" id="SignalP"/>
    </source>
</evidence>
<evidence type="ECO:0008006" key="4">
    <source>
        <dbReference type="Google" id="ProtNLM"/>
    </source>
</evidence>
<keyword evidence="1" id="KW-0732">Signal</keyword>
<dbReference type="OrthoDB" id="791340at2"/>
<dbReference type="AlphaFoldDB" id="A0A5B8UL21"/>